<accession>A0A0H1B358</accession>
<dbReference type="EMBL" id="LDEV01003449">
    <property type="protein sequence ID" value="KLJ05849.1"/>
    <property type="molecule type" value="Genomic_DNA"/>
</dbReference>
<feature type="domain" description="GH18" evidence="1">
    <location>
        <begin position="1"/>
        <end position="83"/>
    </location>
</feature>
<reference evidence="3" key="1">
    <citation type="journal article" date="2015" name="PLoS Genet.">
        <title>The dynamic genome and transcriptome of the human fungal pathogen Blastomyces and close relative Emmonsia.</title>
        <authorList>
            <person name="Munoz J.F."/>
            <person name="Gauthier G.M."/>
            <person name="Desjardins C.A."/>
            <person name="Gallo J.E."/>
            <person name="Holder J."/>
            <person name="Sullivan T.D."/>
            <person name="Marty A.J."/>
            <person name="Carmen J.C."/>
            <person name="Chen Z."/>
            <person name="Ding L."/>
            <person name="Gujja S."/>
            <person name="Magrini V."/>
            <person name="Misas E."/>
            <person name="Mitreva M."/>
            <person name="Priest M."/>
            <person name="Saif S."/>
            <person name="Whiston E.A."/>
            <person name="Young S."/>
            <person name="Zeng Q."/>
            <person name="Goldman W.E."/>
            <person name="Mardis E.R."/>
            <person name="Taylor J.W."/>
            <person name="McEwen J.G."/>
            <person name="Clay O.K."/>
            <person name="Klein B.S."/>
            <person name="Cuomo C.A."/>
        </authorList>
    </citation>
    <scope>NUCLEOTIDE SEQUENCE [LARGE SCALE GENOMIC DNA]</scope>
    <source>
        <strain evidence="3">UAMH 139</strain>
    </source>
</reference>
<protein>
    <recommendedName>
        <fullName evidence="1">GH18 domain-containing protein</fullName>
    </recommendedName>
</protein>
<keyword evidence="3" id="KW-1185">Reference proteome</keyword>
<dbReference type="Gene3D" id="3.20.20.80">
    <property type="entry name" value="Glycosidases"/>
    <property type="match status" value="1"/>
</dbReference>
<evidence type="ECO:0000313" key="2">
    <source>
        <dbReference type="EMBL" id="KLJ05849.1"/>
    </source>
</evidence>
<dbReference type="InterPro" id="IPR001223">
    <property type="entry name" value="Glyco_hydro18_cat"/>
</dbReference>
<gene>
    <name evidence="2" type="ORF">EMPG_10738</name>
</gene>
<dbReference type="PROSITE" id="PS51910">
    <property type="entry name" value="GH18_2"/>
    <property type="match status" value="1"/>
</dbReference>
<dbReference type="STRING" id="2060906.A0A0H1B358"/>
<dbReference type="Proteomes" id="UP000053573">
    <property type="component" value="Unassembled WGS sequence"/>
</dbReference>
<sequence length="87" mass="9626">MAGGTYDEYVPAYNGAVGEGGGHYFWDKEENIWWTWDTPEAIKKKMQPIMVARGVGGAFAWALGEDGPEFTRLQALTEGLREIGTVE</sequence>
<name>A0A0H1B358_9EURO</name>
<evidence type="ECO:0000259" key="1">
    <source>
        <dbReference type="PROSITE" id="PS51910"/>
    </source>
</evidence>
<proteinExistence type="predicted"/>
<comment type="caution">
    <text evidence="2">The sequence shown here is derived from an EMBL/GenBank/DDBJ whole genome shotgun (WGS) entry which is preliminary data.</text>
</comment>
<evidence type="ECO:0000313" key="3">
    <source>
        <dbReference type="Proteomes" id="UP000053573"/>
    </source>
</evidence>
<dbReference type="Pfam" id="PF00704">
    <property type="entry name" value="Glyco_hydro_18"/>
    <property type="match status" value="1"/>
</dbReference>
<dbReference type="OrthoDB" id="73875at2759"/>
<dbReference type="GO" id="GO:0005975">
    <property type="term" value="P:carbohydrate metabolic process"/>
    <property type="evidence" value="ECO:0007669"/>
    <property type="project" value="InterPro"/>
</dbReference>
<organism evidence="2 3">
    <name type="scientific">Blastomyces silverae</name>
    <dbReference type="NCBI Taxonomy" id="2060906"/>
    <lineage>
        <taxon>Eukaryota</taxon>
        <taxon>Fungi</taxon>
        <taxon>Dikarya</taxon>
        <taxon>Ascomycota</taxon>
        <taxon>Pezizomycotina</taxon>
        <taxon>Eurotiomycetes</taxon>
        <taxon>Eurotiomycetidae</taxon>
        <taxon>Onygenales</taxon>
        <taxon>Ajellomycetaceae</taxon>
        <taxon>Blastomyces</taxon>
    </lineage>
</organism>
<dbReference type="AlphaFoldDB" id="A0A0H1B358"/>